<keyword evidence="1" id="KW-0548">Nucleotidyltransferase</keyword>
<sequence>CPLSMLLFNIGIDPILTEIHNSSDSGITIRDIKISCLA</sequence>
<accession>Q9BM36</accession>
<dbReference type="GO" id="GO:0003964">
    <property type="term" value="F:RNA-directed DNA polymerase activity"/>
    <property type="evidence" value="ECO:0007669"/>
    <property type="project" value="UniProtKB-KW"/>
</dbReference>
<evidence type="ECO:0000313" key="1">
    <source>
        <dbReference type="EMBL" id="AAG59942.1"/>
    </source>
</evidence>
<protein>
    <submittedName>
        <fullName evidence="1">LINE-like reverse transcriptase</fullName>
    </submittedName>
</protein>
<keyword evidence="1" id="KW-0808">Transferase</keyword>
<reference evidence="1" key="1">
    <citation type="journal article" date="2000" name="Proc. Natl. Acad. Sci. U.S.A.">
        <title>Transposable elements in sexual and ancient asexual taxa.</title>
        <authorList>
            <person name="Arkhipova I."/>
            <person name="Meselson M."/>
        </authorList>
    </citation>
    <scope>NUCLEOTIDE SEQUENCE</scope>
</reference>
<feature type="non-terminal residue" evidence="1">
    <location>
        <position position="38"/>
    </location>
</feature>
<dbReference type="EMBL" id="AY013960">
    <property type="protein sequence ID" value="AAG59942.1"/>
    <property type="molecule type" value="Genomic_DNA"/>
</dbReference>
<dbReference type="AlphaFoldDB" id="Q9BM36"/>
<organism evidence="1">
    <name type="scientific">Girardia tigrina</name>
    <name type="common">Planarian</name>
    <name type="synonym">Dugesia tigrina</name>
    <dbReference type="NCBI Taxonomy" id="6162"/>
    <lineage>
        <taxon>Eukaryota</taxon>
        <taxon>Metazoa</taxon>
        <taxon>Spiralia</taxon>
        <taxon>Lophotrochozoa</taxon>
        <taxon>Platyhelminthes</taxon>
        <taxon>Rhabditophora</taxon>
        <taxon>Seriata</taxon>
        <taxon>Tricladida</taxon>
        <taxon>Continenticola</taxon>
        <taxon>Geoplanoidea</taxon>
        <taxon>Dugesiidae</taxon>
        <taxon>Girardia</taxon>
    </lineage>
</organism>
<feature type="non-terminal residue" evidence="1">
    <location>
        <position position="1"/>
    </location>
</feature>
<proteinExistence type="predicted"/>
<keyword evidence="1" id="KW-0695">RNA-directed DNA polymerase</keyword>
<name>Q9BM36_GIRTI</name>